<dbReference type="CDD" id="cd12912">
    <property type="entry name" value="PDC2_MCP_like"/>
    <property type="match status" value="1"/>
</dbReference>
<dbReference type="SUPFAM" id="SSF55785">
    <property type="entry name" value="PYP-like sensor domain (PAS domain)"/>
    <property type="match status" value="1"/>
</dbReference>
<dbReference type="PROSITE" id="PS50110">
    <property type="entry name" value="RESPONSE_REGULATORY"/>
    <property type="match status" value="1"/>
</dbReference>
<dbReference type="InterPro" id="IPR004358">
    <property type="entry name" value="Sig_transdc_His_kin-like_C"/>
</dbReference>
<organism evidence="9 10">
    <name type="scientific">Candidatus Entotheonella gemina</name>
    <dbReference type="NCBI Taxonomy" id="1429439"/>
    <lineage>
        <taxon>Bacteria</taxon>
        <taxon>Pseudomonadati</taxon>
        <taxon>Nitrospinota/Tectimicrobiota group</taxon>
        <taxon>Candidatus Tectimicrobiota</taxon>
        <taxon>Candidatus Entotheonellia</taxon>
        <taxon>Candidatus Entotheonellales</taxon>
        <taxon>Candidatus Entotheonellaceae</taxon>
        <taxon>Candidatus Entotheonella</taxon>
    </lineage>
</organism>
<feature type="domain" description="PAC" evidence="8">
    <location>
        <begin position="431"/>
        <end position="483"/>
    </location>
</feature>
<keyword evidence="5" id="KW-0472">Membrane</keyword>
<evidence type="ECO:0000259" key="8">
    <source>
        <dbReference type="PROSITE" id="PS50113"/>
    </source>
</evidence>
<dbReference type="Pfam" id="PF08448">
    <property type="entry name" value="PAS_4"/>
    <property type="match status" value="1"/>
</dbReference>
<feature type="domain" description="Histidine kinase" evidence="6">
    <location>
        <begin position="505"/>
        <end position="732"/>
    </location>
</feature>
<dbReference type="InterPro" id="IPR013656">
    <property type="entry name" value="PAS_4"/>
</dbReference>
<dbReference type="Pfam" id="PF00512">
    <property type="entry name" value="HisKA"/>
    <property type="match status" value="1"/>
</dbReference>
<dbReference type="HOGENOM" id="CLU_000445_114_21_7"/>
<comment type="caution">
    <text evidence="9">The sequence shown here is derived from an EMBL/GenBank/DDBJ whole genome shotgun (WGS) entry which is preliminary data.</text>
</comment>
<dbReference type="Gene3D" id="3.30.450.20">
    <property type="entry name" value="PAS domain"/>
    <property type="match status" value="2"/>
</dbReference>
<dbReference type="NCBIfam" id="TIGR00229">
    <property type="entry name" value="sensory_box"/>
    <property type="match status" value="1"/>
</dbReference>
<dbReference type="InterPro" id="IPR001610">
    <property type="entry name" value="PAC"/>
</dbReference>
<dbReference type="PANTHER" id="PTHR43065">
    <property type="entry name" value="SENSOR HISTIDINE KINASE"/>
    <property type="match status" value="1"/>
</dbReference>
<dbReference type="InterPro" id="IPR001789">
    <property type="entry name" value="Sig_transdc_resp-reg_receiver"/>
</dbReference>
<dbReference type="InterPro" id="IPR005467">
    <property type="entry name" value="His_kinase_dom"/>
</dbReference>
<keyword evidence="10" id="KW-1185">Reference proteome</keyword>
<evidence type="ECO:0000259" key="6">
    <source>
        <dbReference type="PROSITE" id="PS50109"/>
    </source>
</evidence>
<evidence type="ECO:0000256" key="3">
    <source>
        <dbReference type="ARBA" id="ARBA00022553"/>
    </source>
</evidence>
<gene>
    <name evidence="9" type="ORF">ETSY2_14280</name>
</gene>
<dbReference type="SUPFAM" id="SSF52172">
    <property type="entry name" value="CheY-like"/>
    <property type="match status" value="1"/>
</dbReference>
<dbReference type="PANTHER" id="PTHR43065:SF42">
    <property type="entry name" value="TWO-COMPONENT SENSOR PPRA"/>
    <property type="match status" value="1"/>
</dbReference>
<dbReference type="InterPro" id="IPR033462">
    <property type="entry name" value="Cache_3-Cache_2"/>
</dbReference>
<accession>W4MB98</accession>
<dbReference type="SUPFAM" id="SSF47384">
    <property type="entry name" value="Homodimeric domain of signal transducing histidine kinase"/>
    <property type="match status" value="1"/>
</dbReference>
<dbReference type="Gene3D" id="1.10.287.130">
    <property type="match status" value="1"/>
</dbReference>
<dbReference type="CDD" id="cd00156">
    <property type="entry name" value="REC"/>
    <property type="match status" value="1"/>
</dbReference>
<dbReference type="InterPro" id="IPR035965">
    <property type="entry name" value="PAS-like_dom_sf"/>
</dbReference>
<dbReference type="Gene3D" id="6.10.340.10">
    <property type="match status" value="1"/>
</dbReference>
<proteinExistence type="predicted"/>
<dbReference type="EC" id="2.7.13.3" evidence="2"/>
<dbReference type="SMART" id="SM00388">
    <property type="entry name" value="HisKA"/>
    <property type="match status" value="1"/>
</dbReference>
<dbReference type="Gene3D" id="3.30.565.10">
    <property type="entry name" value="Histidine kinase-like ATPase, C-terminal domain"/>
    <property type="match status" value="1"/>
</dbReference>
<evidence type="ECO:0000256" key="4">
    <source>
        <dbReference type="PROSITE-ProRule" id="PRU00169"/>
    </source>
</evidence>
<dbReference type="InterPro" id="IPR003594">
    <property type="entry name" value="HATPase_dom"/>
</dbReference>
<dbReference type="GO" id="GO:0000155">
    <property type="term" value="F:phosphorelay sensor kinase activity"/>
    <property type="evidence" value="ECO:0007669"/>
    <property type="project" value="InterPro"/>
</dbReference>
<dbReference type="SMART" id="SM00387">
    <property type="entry name" value="HATPase_c"/>
    <property type="match status" value="1"/>
</dbReference>
<evidence type="ECO:0000256" key="1">
    <source>
        <dbReference type="ARBA" id="ARBA00000085"/>
    </source>
</evidence>
<dbReference type="SMART" id="SM00086">
    <property type="entry name" value="PAC"/>
    <property type="match status" value="1"/>
</dbReference>
<keyword evidence="3 4" id="KW-0597">Phosphoprotein</keyword>
<feature type="transmembrane region" description="Helical" evidence="5">
    <location>
        <begin position="12"/>
        <end position="33"/>
    </location>
</feature>
<dbReference type="CDD" id="cd00082">
    <property type="entry name" value="HisKA"/>
    <property type="match status" value="1"/>
</dbReference>
<reference evidence="9 10" key="1">
    <citation type="journal article" date="2014" name="Nature">
        <title>An environmental bacterial taxon with a large and distinct metabolic repertoire.</title>
        <authorList>
            <person name="Wilson M.C."/>
            <person name="Mori T."/>
            <person name="Ruckert C."/>
            <person name="Uria A.R."/>
            <person name="Helf M.J."/>
            <person name="Takada K."/>
            <person name="Gernert C."/>
            <person name="Steffens U.A."/>
            <person name="Heycke N."/>
            <person name="Schmitt S."/>
            <person name="Rinke C."/>
            <person name="Helfrich E.J."/>
            <person name="Brachmann A.O."/>
            <person name="Gurgui C."/>
            <person name="Wakimoto T."/>
            <person name="Kracht M."/>
            <person name="Crusemann M."/>
            <person name="Hentschel U."/>
            <person name="Abe I."/>
            <person name="Matsunaga S."/>
            <person name="Kalinowski J."/>
            <person name="Takeyama H."/>
            <person name="Piel J."/>
        </authorList>
    </citation>
    <scope>NUCLEOTIDE SEQUENCE [LARGE SCALE GENOMIC DNA]</scope>
    <source>
        <strain evidence="10">TSY2</strain>
    </source>
</reference>
<dbReference type="SMART" id="SM00448">
    <property type="entry name" value="REC"/>
    <property type="match status" value="1"/>
</dbReference>
<dbReference type="InterPro" id="IPR000700">
    <property type="entry name" value="PAS-assoc_C"/>
</dbReference>
<dbReference type="InterPro" id="IPR011006">
    <property type="entry name" value="CheY-like_superfamily"/>
</dbReference>
<dbReference type="InterPro" id="IPR036097">
    <property type="entry name" value="HisK_dim/P_sf"/>
</dbReference>
<evidence type="ECO:0000313" key="10">
    <source>
        <dbReference type="Proteomes" id="UP000019140"/>
    </source>
</evidence>
<dbReference type="PROSITE" id="PS50109">
    <property type="entry name" value="HIS_KIN"/>
    <property type="match status" value="1"/>
</dbReference>
<dbReference type="InterPro" id="IPR000014">
    <property type="entry name" value="PAS"/>
</dbReference>
<dbReference type="Pfam" id="PF02518">
    <property type="entry name" value="HATPase_c"/>
    <property type="match status" value="1"/>
</dbReference>
<feature type="domain" description="Response regulatory" evidence="7">
    <location>
        <begin position="752"/>
        <end position="868"/>
    </location>
</feature>
<dbReference type="Proteomes" id="UP000019140">
    <property type="component" value="Unassembled WGS sequence"/>
</dbReference>
<dbReference type="EMBL" id="AZHX01000572">
    <property type="protein sequence ID" value="ETX06912.1"/>
    <property type="molecule type" value="Genomic_DNA"/>
</dbReference>
<evidence type="ECO:0000259" key="7">
    <source>
        <dbReference type="PROSITE" id="PS50110"/>
    </source>
</evidence>
<feature type="transmembrane region" description="Helical" evidence="5">
    <location>
        <begin position="276"/>
        <end position="295"/>
    </location>
</feature>
<evidence type="ECO:0000256" key="2">
    <source>
        <dbReference type="ARBA" id="ARBA00012438"/>
    </source>
</evidence>
<dbReference type="PRINTS" id="PR00344">
    <property type="entry name" value="BCTRLSENSOR"/>
</dbReference>
<dbReference type="Gene3D" id="3.40.50.2300">
    <property type="match status" value="1"/>
</dbReference>
<protein>
    <recommendedName>
        <fullName evidence="2">histidine kinase</fullName>
        <ecNumber evidence="2">2.7.13.3</ecNumber>
    </recommendedName>
</protein>
<dbReference type="AlphaFoldDB" id="W4MB98"/>
<comment type="catalytic activity">
    <reaction evidence="1">
        <text>ATP + protein L-histidine = ADP + protein N-phospho-L-histidine.</text>
        <dbReference type="EC" id="2.7.13.3"/>
    </reaction>
</comment>
<dbReference type="InterPro" id="IPR036890">
    <property type="entry name" value="HATPase_C_sf"/>
</dbReference>
<dbReference type="CDD" id="cd00130">
    <property type="entry name" value="PAS"/>
    <property type="match status" value="1"/>
</dbReference>
<dbReference type="Pfam" id="PF17201">
    <property type="entry name" value="Cache_3-Cache_2"/>
    <property type="match status" value="1"/>
</dbReference>
<evidence type="ECO:0000313" key="9">
    <source>
        <dbReference type="EMBL" id="ETX06912.1"/>
    </source>
</evidence>
<keyword evidence="5" id="KW-1133">Transmembrane helix</keyword>
<sequence length="907" mass="101300">MRLSRFRPSLRQVVSVIFFLIATITAVVIGVLWTHSAWEREIQTVHDQHLQLASHLAEALSRYAEDTEAVFQLAVANLVQHQPVRELDTLLERLHFKHICIVNERGEVEQVISPNANLRIERIPEALLTKLQSGNQANSAPLSNVLPDRKGKPTLYLWYTINPRQYALGALKTTYFKQLQKAISFGQSGHAAIVDRSGRIIAHPLQQWQADMKDISQLDPIRRMIAGETGVSWFHSPALKADMVAGFTTVPKTGWGVMIPQPLSELQTQVNEVKRVVWLVVGLILLASAIVGWLFSKWLALNLQCLGDVAERFARGRHDARAGDQETFQIREVATLSTQFDRMADDVVNSLQGQRESEERFREFAQIAADWFWETDMDQVFTYMSPMPQTGRHLDAESYIGHHRQEFAYHDPEGHVTRLIQDYMDREAPFDDVAITAKGRDGQPLHVVISGRPMRNADGEVIGYRGVVRDVTERLQIEALRREVKEVEETRQAQKMEAIGVLAGGIAHDFNNTLGVILGYAELTQPMVPENSPAWHNLRQIYTAGERAKHIVEQILTFSRKSDLERKPVYLHEVVGEALKLLRASLPTTIEIYQEAPGDVRDVVLADRTQIHQVLMNLCANAEHAMRDAGGVLEVRTDVVEVDETLAAADPHAELRPGPHVRLSVRDTGHGMKADVVERIFEPYFTTKKVTEGTGMGLAVVHGIIASHGGAITVASRPEAGTTFEIYLPQIDVEIEDHIADDSELPLGNKESILFVDDEEVLTFLMQEMLIQLGYDVEVRTSSLEALAAFRADPERFDLVITDQTMPLMPGDVLAQELRAIRPEIPLILCTGHSHTIDAEKAAAKGFDAFCMNGHSPGSHPACRSCEVISAWCHRRAAVLGGFVDGTDNADCFARFMAVNGRRLTSV</sequence>
<dbReference type="PROSITE" id="PS50113">
    <property type="entry name" value="PAC"/>
    <property type="match status" value="1"/>
</dbReference>
<keyword evidence="5" id="KW-0812">Transmembrane</keyword>
<name>W4MB98_9BACT</name>
<dbReference type="SUPFAM" id="SSF55874">
    <property type="entry name" value="ATPase domain of HSP90 chaperone/DNA topoisomerase II/histidine kinase"/>
    <property type="match status" value="1"/>
</dbReference>
<dbReference type="InterPro" id="IPR003661">
    <property type="entry name" value="HisK_dim/P_dom"/>
</dbReference>
<evidence type="ECO:0000256" key="5">
    <source>
        <dbReference type="SAM" id="Phobius"/>
    </source>
</evidence>
<feature type="modified residue" description="4-aspartylphosphate" evidence="4">
    <location>
        <position position="803"/>
    </location>
</feature>
<dbReference type="Pfam" id="PF00072">
    <property type="entry name" value="Response_reg"/>
    <property type="match status" value="1"/>
</dbReference>